<proteinExistence type="predicted"/>
<evidence type="ECO:0000313" key="3">
    <source>
        <dbReference type="Proteomes" id="UP000335636"/>
    </source>
</evidence>
<evidence type="ECO:0000313" key="2">
    <source>
        <dbReference type="EMBL" id="VTJ51314.1"/>
    </source>
</evidence>
<comment type="caution">
    <text evidence="2">The sequence shown here is derived from an EMBL/GenBank/DDBJ whole genome shotgun (WGS) entry which is preliminary data.</text>
</comment>
<keyword evidence="3" id="KW-1185">Reference proteome</keyword>
<gene>
    <name evidence="2" type="ORF">MONAX_5E045005</name>
</gene>
<dbReference type="PANTHER" id="PTHR13663:SF2">
    <property type="entry name" value="SIMILAR TO RIKEN CDNA 6430548M08"/>
    <property type="match status" value="1"/>
</dbReference>
<feature type="region of interest" description="Disordered" evidence="1">
    <location>
        <begin position="350"/>
        <end position="431"/>
    </location>
</feature>
<feature type="region of interest" description="Disordered" evidence="1">
    <location>
        <begin position="140"/>
        <end position="194"/>
    </location>
</feature>
<feature type="compositionally biased region" description="Low complexity" evidence="1">
    <location>
        <begin position="148"/>
        <end position="169"/>
    </location>
</feature>
<organism evidence="2 3">
    <name type="scientific">Marmota monax</name>
    <name type="common">Woodchuck</name>
    <dbReference type="NCBI Taxonomy" id="9995"/>
    <lineage>
        <taxon>Eukaryota</taxon>
        <taxon>Metazoa</taxon>
        <taxon>Chordata</taxon>
        <taxon>Craniata</taxon>
        <taxon>Vertebrata</taxon>
        <taxon>Euteleostomi</taxon>
        <taxon>Mammalia</taxon>
        <taxon>Eutheria</taxon>
        <taxon>Euarchontoglires</taxon>
        <taxon>Glires</taxon>
        <taxon>Rodentia</taxon>
        <taxon>Sciuromorpha</taxon>
        <taxon>Sciuridae</taxon>
        <taxon>Xerinae</taxon>
        <taxon>Marmotini</taxon>
        <taxon>Marmota</taxon>
    </lineage>
</organism>
<dbReference type="PANTHER" id="PTHR13663">
    <property type="entry name" value="SIMILAR TO RIKEN CDNA 6430548M08"/>
    <property type="match status" value="1"/>
</dbReference>
<dbReference type="AlphaFoldDB" id="A0A5E4A2N6"/>
<dbReference type="Proteomes" id="UP000335636">
    <property type="component" value="Unassembled WGS sequence"/>
</dbReference>
<dbReference type="EMBL" id="CABDUW010000003">
    <property type="protein sequence ID" value="VTJ51314.1"/>
    <property type="molecule type" value="Genomic_DNA"/>
</dbReference>
<reference evidence="2" key="1">
    <citation type="submission" date="2019-04" db="EMBL/GenBank/DDBJ databases">
        <authorList>
            <person name="Alioto T."/>
            <person name="Alioto T."/>
        </authorList>
    </citation>
    <scope>NUCLEOTIDE SEQUENCE [LARGE SCALE GENOMIC DNA]</scope>
</reference>
<name>A0A5E4A2N6_MARMO</name>
<feature type="compositionally biased region" description="Acidic residues" evidence="1">
    <location>
        <begin position="387"/>
        <end position="398"/>
    </location>
</feature>
<evidence type="ECO:0000256" key="1">
    <source>
        <dbReference type="SAM" id="MobiDB-lite"/>
    </source>
</evidence>
<protein>
    <submittedName>
        <fullName evidence="2">Uncharacterized protein</fullName>
    </submittedName>
</protein>
<sequence length="495" mass="52985">MGGERGGIQYECMSIELLGGRRGLVIASCPQQYADPVPVEACPGGVACQGCGEAAEPEHSWMSSGGPGWESSPGATPCDPSHLLPAPMSLFIPSANYHEHLFGELWGREESAVNFERWRETSQKPNLVVRFSWNPGVALGSGRGCRTQGPEESSISSSRSPGRGAGQSRRAQEPSEGLRACGGRDEEEPGESGAWPGACPARGCSLVTHSSSGGCFHGRPWPWSAVRGWEGTEGAFLESPEELLRGRRSPDCWCLFAGCYRVPTACLSGGGCLTVPRTVAAGASRFCKRDTYALRPLSCSEGSRGGPQLPGHLHVRGRLLLTHLESHLGFHQHHPQQPAQAMEAPEVPVGSLVDFGTEPPTAPPLEAAPSTLQDGDGSLGDAASESETTESADSENDMGESPSHPSWDQDRRSSSNESFSSGQSAESAQDEDALALREFMRGYVEKVFSGGEDLDQEEKAKFGEYCSSQDGKGREWFARYVSAQCSVLPKRIYPR</sequence>
<dbReference type="InterPro" id="IPR039872">
    <property type="entry name" value="KIAA0513"/>
</dbReference>
<feature type="compositionally biased region" description="Low complexity" evidence="1">
    <location>
        <begin position="415"/>
        <end position="427"/>
    </location>
</feature>
<accession>A0A5E4A2N6</accession>